<evidence type="ECO:0000256" key="3">
    <source>
        <dbReference type="ARBA" id="ARBA00010288"/>
    </source>
</evidence>
<dbReference type="GO" id="GO:0034203">
    <property type="term" value="P:glycolipid translocation"/>
    <property type="evidence" value="ECO:0007669"/>
    <property type="project" value="TreeGrafter"/>
</dbReference>
<dbReference type="Pfam" id="PF00010">
    <property type="entry name" value="HLH"/>
    <property type="match status" value="1"/>
</dbReference>
<feature type="transmembrane region" description="Helical" evidence="9">
    <location>
        <begin position="481"/>
        <end position="501"/>
    </location>
</feature>
<evidence type="ECO:0000256" key="4">
    <source>
        <dbReference type="ARBA" id="ARBA00022692"/>
    </source>
</evidence>
<comment type="caution">
    <text evidence="9">Lacks conserved residue(s) required for the propagation of feature annotation.</text>
</comment>
<evidence type="ECO:0000256" key="5">
    <source>
        <dbReference type="ARBA" id="ARBA00022824"/>
    </source>
</evidence>
<reference evidence="11" key="1">
    <citation type="submission" date="2019-05" db="EMBL/GenBank/DDBJ databases">
        <title>Annotation for the trematode Fasciolopsis buski.</title>
        <authorList>
            <person name="Choi Y.-J."/>
        </authorList>
    </citation>
    <scope>NUCLEOTIDE SEQUENCE</scope>
    <source>
        <strain evidence="11">HT</strain>
        <tissue evidence="11">Whole worm</tissue>
    </source>
</reference>
<evidence type="ECO:0000256" key="8">
    <source>
        <dbReference type="ARBA" id="ARBA00045912"/>
    </source>
</evidence>
<dbReference type="AlphaFoldDB" id="A0A8E0RYK2"/>
<dbReference type="SMART" id="SM00353">
    <property type="entry name" value="HLH"/>
    <property type="match status" value="1"/>
</dbReference>
<name>A0A8E0RYK2_9TREM</name>
<keyword evidence="4 9" id="KW-0812">Transmembrane</keyword>
<keyword evidence="6 9" id="KW-1133">Transmembrane helix</keyword>
<feature type="transmembrane region" description="Helical" evidence="9">
    <location>
        <begin position="335"/>
        <end position="357"/>
    </location>
</feature>
<comment type="function">
    <text evidence="8 9">Intramembrane glycolipid transporter that operates in the biosynthetic pathway of dolichol-linked oligosaccharides, the glycan precursors employed in protein asparagine (N)-glycosylation. The sequential addition of sugars to dolichol pyrophosphate produces dolichol-linked oligosaccharides containing fourteen sugars, including two GlcNAcs, nine mannoses and three glucoses. Once assembled, the oligosaccharide is transferred from the lipid to nascent proteins by oligosaccharyltransferases. The assembly of dolichol-linked oligosaccharides begins on the cytosolic side of the endoplasmic reticulum membrane and finishes in its lumen. RFT1 could mediate the translocation of the cytosolically oriented intermediate DolPP-GlcNAc2Man5, produced by ALG11, into the ER lumen where dolichol-linked oligosaccharides assembly continues. However, the intramembrane lipid transporter activity could not be confirmed in vitro.</text>
</comment>
<dbReference type="SUPFAM" id="SSF47459">
    <property type="entry name" value="HLH, helix-loop-helix DNA-binding domain"/>
    <property type="match status" value="1"/>
</dbReference>
<comment type="similarity">
    <text evidence="3 9">Belongs to the RFT1 family.</text>
</comment>
<feature type="transmembrane region" description="Helical" evidence="9">
    <location>
        <begin position="521"/>
        <end position="547"/>
    </location>
</feature>
<dbReference type="InterPro" id="IPR011598">
    <property type="entry name" value="bHLH_dom"/>
</dbReference>
<evidence type="ECO:0000256" key="1">
    <source>
        <dbReference type="ARBA" id="ARBA00004477"/>
    </source>
</evidence>
<dbReference type="InterPro" id="IPR036638">
    <property type="entry name" value="HLH_DNA-bd_sf"/>
</dbReference>
<feature type="domain" description="BHLH" evidence="10">
    <location>
        <begin position="18"/>
        <end position="70"/>
    </location>
</feature>
<feature type="transmembrane region" description="Helical" evidence="9">
    <location>
        <begin position="150"/>
        <end position="169"/>
    </location>
</feature>
<feature type="transmembrane region" description="Helical" evidence="9">
    <location>
        <begin position="299"/>
        <end position="323"/>
    </location>
</feature>
<dbReference type="CDD" id="cd11413">
    <property type="entry name" value="bHLH_TS_TAL_LYL"/>
    <property type="match status" value="1"/>
</dbReference>
<evidence type="ECO:0000256" key="6">
    <source>
        <dbReference type="ARBA" id="ARBA00022989"/>
    </source>
</evidence>
<evidence type="ECO:0000313" key="12">
    <source>
        <dbReference type="Proteomes" id="UP000728185"/>
    </source>
</evidence>
<evidence type="ECO:0000256" key="7">
    <source>
        <dbReference type="ARBA" id="ARBA00023136"/>
    </source>
</evidence>
<dbReference type="Gene3D" id="4.10.280.10">
    <property type="entry name" value="Helix-loop-helix DNA-binding domain"/>
    <property type="match status" value="1"/>
</dbReference>
<organism evidence="11 12">
    <name type="scientific">Fasciolopsis buskii</name>
    <dbReference type="NCBI Taxonomy" id="27845"/>
    <lineage>
        <taxon>Eukaryota</taxon>
        <taxon>Metazoa</taxon>
        <taxon>Spiralia</taxon>
        <taxon>Lophotrochozoa</taxon>
        <taxon>Platyhelminthes</taxon>
        <taxon>Trematoda</taxon>
        <taxon>Digenea</taxon>
        <taxon>Plagiorchiida</taxon>
        <taxon>Echinostomata</taxon>
        <taxon>Echinostomatoidea</taxon>
        <taxon>Fasciolidae</taxon>
        <taxon>Fasciolopsis</taxon>
    </lineage>
</organism>
<protein>
    <recommendedName>
        <fullName evidence="9">Protein RFT1 homolog</fullName>
    </recommendedName>
</protein>
<keyword evidence="5" id="KW-0256">Endoplasmic reticulum</keyword>
<comment type="subcellular location">
    <subcellularLocation>
        <location evidence="1 9">Endoplasmic reticulum membrane</location>
        <topology evidence="1 9">Multi-pass membrane protein</topology>
    </subcellularLocation>
</comment>
<keyword evidence="7 9" id="KW-0472">Membrane</keyword>
<gene>
    <name evidence="11" type="ORF">FBUS_10489</name>
</gene>
<proteinExistence type="inferred from homology"/>
<dbReference type="Pfam" id="PF04506">
    <property type="entry name" value="Rft-1"/>
    <property type="match status" value="2"/>
</dbReference>
<dbReference type="GO" id="GO:0046983">
    <property type="term" value="F:protein dimerization activity"/>
    <property type="evidence" value="ECO:0007669"/>
    <property type="project" value="InterPro"/>
</dbReference>
<dbReference type="OrthoDB" id="9979195at2759"/>
<dbReference type="GO" id="GO:0005789">
    <property type="term" value="C:endoplasmic reticulum membrane"/>
    <property type="evidence" value="ECO:0007669"/>
    <property type="project" value="UniProtKB-SubCell"/>
</dbReference>
<dbReference type="PANTHER" id="PTHR13117">
    <property type="entry name" value="ENDOPLASMIC RETICULUM MULTISPAN TRANSMEMBRANE PROTEIN-RELATED"/>
    <property type="match status" value="1"/>
</dbReference>
<evidence type="ECO:0000256" key="9">
    <source>
        <dbReference type="RuleBase" id="RU365067"/>
    </source>
</evidence>
<evidence type="ECO:0000259" key="10">
    <source>
        <dbReference type="PROSITE" id="PS50888"/>
    </source>
</evidence>
<dbReference type="Proteomes" id="UP000728185">
    <property type="component" value="Unassembled WGS sequence"/>
</dbReference>
<keyword evidence="12" id="KW-1185">Reference proteome</keyword>
<accession>A0A8E0RYK2</accession>
<comment type="pathway">
    <text evidence="2">Protein modification; protein glycosylation.</text>
</comment>
<dbReference type="PANTHER" id="PTHR13117:SF5">
    <property type="entry name" value="PROTEIN RFT1 HOMOLOG"/>
    <property type="match status" value="1"/>
</dbReference>
<feature type="transmembrane region" description="Helical" evidence="9">
    <location>
        <begin position="254"/>
        <end position="276"/>
    </location>
</feature>
<sequence>MSSFPFCGDGFTYATDDTHSPELDNRERQRQRSVNQAFLDLRALLPTYPPDKKLSKHEILRLSIRYIRVLEAILRHQEMMSELDYLAYGQMQLSKVKEKLVLFKNGVLGCWSDSYKSTPLEFDAMTSFDADGRMDADDSRDGLSRQTNSLCLSAGFSLIGYTFLLQFLLHVLNFLLNGLAFRHLDTTSLGLINVRIGLFYSTLMFIARDAFRRACLSRGGDLAAQLTPEKTETASSGSRSFSNRASTFSGLIDLTWTVVPLGAVLGFALLAVWIWILPSPSRLASAGGELKLPAEVLDHRYLCCLLVYALSGLFELATESFWLVCQLTHRVRARILIEGFANTTRVIGIVLAILFISPEYGIYSLGLPQILHGSVLFLTYLCYFSYVLRESANSEHGPEPVVRTFRELFPRIRQVRFPCIYDLVNNLGSTAARLLFSPMEESCHFVFNQCLLRNARPNEQDPTLVRDVFRLLRTVLRTCSLVGWIGVTFAQANSCLLLYLYTGSTLAENRTAVTLLRLYSAYVLLLAWNGSTEAFLNAAMSTVSLFLKQPILCNQVD</sequence>
<feature type="transmembrane region" description="Helical" evidence="9">
    <location>
        <begin position="189"/>
        <end position="207"/>
    </location>
</feature>
<dbReference type="PROSITE" id="PS50888">
    <property type="entry name" value="BHLH"/>
    <property type="match status" value="1"/>
</dbReference>
<dbReference type="GO" id="GO:0006488">
    <property type="term" value="P:dolichol-linked oligosaccharide biosynthetic process"/>
    <property type="evidence" value="ECO:0007669"/>
    <property type="project" value="InterPro"/>
</dbReference>
<feature type="transmembrane region" description="Helical" evidence="9">
    <location>
        <begin position="369"/>
        <end position="388"/>
    </location>
</feature>
<evidence type="ECO:0000256" key="2">
    <source>
        <dbReference type="ARBA" id="ARBA00004922"/>
    </source>
</evidence>
<comment type="caution">
    <text evidence="11">The sequence shown here is derived from an EMBL/GenBank/DDBJ whole genome shotgun (WGS) entry which is preliminary data.</text>
</comment>
<dbReference type="EMBL" id="LUCM01003618">
    <property type="protein sequence ID" value="KAA0195569.1"/>
    <property type="molecule type" value="Genomic_DNA"/>
</dbReference>
<evidence type="ECO:0000313" key="11">
    <source>
        <dbReference type="EMBL" id="KAA0195569.1"/>
    </source>
</evidence>
<dbReference type="InterPro" id="IPR007594">
    <property type="entry name" value="RFT1"/>
</dbReference>